<dbReference type="InterPro" id="IPR050336">
    <property type="entry name" value="Chromosome_partition/occlusion"/>
</dbReference>
<reference evidence="2" key="1">
    <citation type="journal article" date="2021" name="Proc. Natl. Acad. Sci. U.S.A.">
        <title>A Catalog of Tens of Thousands of Viruses from Human Metagenomes Reveals Hidden Associations with Chronic Diseases.</title>
        <authorList>
            <person name="Tisza M.J."/>
            <person name="Buck C.B."/>
        </authorList>
    </citation>
    <scope>NUCLEOTIDE SEQUENCE</scope>
    <source>
        <strain evidence="2">CtRSW19</strain>
    </source>
</reference>
<name>A0A8S5U518_9CAUD</name>
<proteinExistence type="predicted"/>
<dbReference type="GO" id="GO:0007059">
    <property type="term" value="P:chromosome segregation"/>
    <property type="evidence" value="ECO:0007669"/>
    <property type="project" value="TreeGrafter"/>
</dbReference>
<dbReference type="InterPro" id="IPR036086">
    <property type="entry name" value="ParB/Sulfiredoxin_sf"/>
</dbReference>
<protein>
    <submittedName>
        <fullName evidence="2">ParB protein</fullName>
    </submittedName>
</protein>
<evidence type="ECO:0000259" key="1">
    <source>
        <dbReference type="SMART" id="SM00470"/>
    </source>
</evidence>
<evidence type="ECO:0000313" key="2">
    <source>
        <dbReference type="EMBL" id="DAF89551.1"/>
    </source>
</evidence>
<organism evidence="2">
    <name type="scientific">Siphoviridae sp. ctRSW19</name>
    <dbReference type="NCBI Taxonomy" id="2825503"/>
    <lineage>
        <taxon>Viruses</taxon>
        <taxon>Duplodnaviria</taxon>
        <taxon>Heunggongvirae</taxon>
        <taxon>Uroviricota</taxon>
        <taxon>Caudoviricetes</taxon>
    </lineage>
</organism>
<dbReference type="SMART" id="SM00470">
    <property type="entry name" value="ParB"/>
    <property type="match status" value="1"/>
</dbReference>
<feature type="domain" description="ParB-like N-terminal" evidence="1">
    <location>
        <begin position="4"/>
        <end position="90"/>
    </location>
</feature>
<dbReference type="Pfam" id="PF02195">
    <property type="entry name" value="ParB_N"/>
    <property type="match status" value="1"/>
</dbReference>
<accession>A0A8S5U518</accession>
<dbReference type="InterPro" id="IPR003115">
    <property type="entry name" value="ParB_N"/>
</dbReference>
<dbReference type="EMBL" id="BK016013">
    <property type="protein sequence ID" value="DAF89551.1"/>
    <property type="molecule type" value="Genomic_DNA"/>
</dbReference>
<dbReference type="SUPFAM" id="SSF110849">
    <property type="entry name" value="ParB/Sulfiredoxin"/>
    <property type="match status" value="1"/>
</dbReference>
<dbReference type="Gene3D" id="3.90.1530.10">
    <property type="entry name" value="Conserved hypothetical protein from pyrococcus furiosus pfu- 392566-001, ParB domain"/>
    <property type="match status" value="1"/>
</dbReference>
<sequence>MRIENRRLAELTPYRDNAKKHDAAQVANVAESIRQFGFVQPVVVDRDGVIVIGHCRALAAKKLGMVEVPCVCVDDLTPEQVNALRLVDNKTNESPWDLDLLAAELPELDLSAFDFEWGLPDKSPLDLDDDESADSGNRQLLHCPKCGFAFEVDA</sequence>
<dbReference type="PANTHER" id="PTHR33375:SF1">
    <property type="entry name" value="CHROMOSOME-PARTITIONING PROTEIN PARB-RELATED"/>
    <property type="match status" value="1"/>
</dbReference>
<dbReference type="GO" id="GO:0045881">
    <property type="term" value="P:positive regulation of sporulation resulting in formation of a cellular spore"/>
    <property type="evidence" value="ECO:0007669"/>
    <property type="project" value="TreeGrafter"/>
</dbReference>
<dbReference type="CDD" id="cd16403">
    <property type="entry name" value="ParB_N_like_MT"/>
    <property type="match status" value="1"/>
</dbReference>
<dbReference type="PANTHER" id="PTHR33375">
    <property type="entry name" value="CHROMOSOME-PARTITIONING PROTEIN PARB-RELATED"/>
    <property type="match status" value="1"/>
</dbReference>